<reference evidence="4 5" key="1">
    <citation type="journal article" date="2019" name="Int. J. Syst. Evol. Microbiol.">
        <title>The Global Catalogue of Microorganisms (GCM) 10K type strain sequencing project: providing services to taxonomists for standard genome sequencing and annotation.</title>
        <authorList>
            <consortium name="The Broad Institute Genomics Platform"/>
            <consortium name="The Broad Institute Genome Sequencing Center for Infectious Disease"/>
            <person name="Wu L."/>
            <person name="Ma J."/>
        </authorList>
    </citation>
    <scope>NUCLEOTIDE SEQUENCE [LARGE SCALE GENOMIC DNA]</scope>
    <source>
        <strain evidence="4 5">PSR21</strain>
    </source>
</reference>
<dbReference type="SUPFAM" id="SSF53639">
    <property type="entry name" value="AraD/HMP-PK domain-like"/>
    <property type="match status" value="2"/>
</dbReference>
<feature type="domain" description="Class II aldolase/adducin N-terminal" evidence="3">
    <location>
        <begin position="238"/>
        <end position="413"/>
    </location>
</feature>
<sequence>MTLQTELETERREISDYGRRMLEQGLTTGTGGNVSARNGDHIAISPSGMPYDEITPDDVPIVDLDGEWIAGDRTPSSEHRMHAALCRERDDVGAVVHTHSPYATTFASLDEAIPASHYLIAFVGEEIPVAGYATYGTEDLAELALDALGEAYDACLLKNHGTIAVGGTVEAAFERALMVEYCARIHYQATTVGEPTLLPDEEIDWLRGVFENYGQSARDDVDPVAPVPGADELPDERRAVADFGVQLLEQGLTTGTGGNVSARNGDRIAINPSGVPYEDVTPATVPVVDLDGEQTAGELKASSETPMHAMIYRERDDVGAVVHTHSPYATTFASLDEAIPASHYLIAFAGDEVPVAGYEKPGSEELGKFAVDALGEAYDACLLKNHGTIAVGGTVEAAFERALMVEYCARIHYQATTVGEPTLLPDEEIDTLTERFRSYGQASGN</sequence>
<feature type="domain" description="Class II aldolase/adducin N-terminal" evidence="3">
    <location>
        <begin position="12"/>
        <end position="187"/>
    </location>
</feature>
<dbReference type="RefSeq" id="WP_276306535.1">
    <property type="nucleotide sequence ID" value="NZ_CP119993.1"/>
</dbReference>
<gene>
    <name evidence="4" type="ORF">ACFQPE_17775</name>
</gene>
<dbReference type="InterPro" id="IPR050197">
    <property type="entry name" value="Aldolase_class_II_sugar_metab"/>
</dbReference>
<evidence type="ECO:0000313" key="5">
    <source>
        <dbReference type="Proteomes" id="UP001596547"/>
    </source>
</evidence>
<dbReference type="GO" id="GO:0016829">
    <property type="term" value="F:lyase activity"/>
    <property type="evidence" value="ECO:0007669"/>
    <property type="project" value="UniProtKB-KW"/>
</dbReference>
<dbReference type="SMART" id="SM01007">
    <property type="entry name" value="Aldolase_II"/>
    <property type="match status" value="2"/>
</dbReference>
<dbReference type="AlphaFoldDB" id="A0ABD6AEI2"/>
<name>A0ABD6AEI2_9EURY</name>
<keyword evidence="1" id="KW-0479">Metal-binding</keyword>
<evidence type="ECO:0000256" key="2">
    <source>
        <dbReference type="ARBA" id="ARBA00023239"/>
    </source>
</evidence>
<proteinExistence type="predicted"/>
<dbReference type="PANTHER" id="PTHR22789:SF0">
    <property type="entry name" value="3-OXO-TETRONATE 4-PHOSPHATE DECARBOXYLASE-RELATED"/>
    <property type="match status" value="1"/>
</dbReference>
<organism evidence="4 5">
    <name type="scientific">Halomarina halobia</name>
    <dbReference type="NCBI Taxonomy" id="3033386"/>
    <lineage>
        <taxon>Archaea</taxon>
        <taxon>Methanobacteriati</taxon>
        <taxon>Methanobacteriota</taxon>
        <taxon>Stenosarchaea group</taxon>
        <taxon>Halobacteria</taxon>
        <taxon>Halobacteriales</taxon>
        <taxon>Natronomonadaceae</taxon>
        <taxon>Halomarina</taxon>
    </lineage>
</organism>
<dbReference type="GO" id="GO:0046872">
    <property type="term" value="F:metal ion binding"/>
    <property type="evidence" value="ECO:0007669"/>
    <property type="project" value="UniProtKB-KW"/>
</dbReference>
<dbReference type="Proteomes" id="UP001596547">
    <property type="component" value="Unassembled WGS sequence"/>
</dbReference>
<dbReference type="PANTHER" id="PTHR22789">
    <property type="entry name" value="FUCULOSE PHOSPHATE ALDOLASE"/>
    <property type="match status" value="1"/>
</dbReference>
<dbReference type="Pfam" id="PF00596">
    <property type="entry name" value="Aldolase_II"/>
    <property type="match status" value="2"/>
</dbReference>
<protein>
    <submittedName>
        <fullName evidence="4">Class II aldolase/adducin family protein</fullName>
    </submittedName>
</protein>
<dbReference type="EMBL" id="JBHTBF010000003">
    <property type="protein sequence ID" value="MFC7318626.1"/>
    <property type="molecule type" value="Genomic_DNA"/>
</dbReference>
<evidence type="ECO:0000313" key="4">
    <source>
        <dbReference type="EMBL" id="MFC7318626.1"/>
    </source>
</evidence>
<dbReference type="InterPro" id="IPR036409">
    <property type="entry name" value="Aldolase_II/adducin_N_sf"/>
</dbReference>
<comment type="caution">
    <text evidence="4">The sequence shown here is derived from an EMBL/GenBank/DDBJ whole genome shotgun (WGS) entry which is preliminary data.</text>
</comment>
<evidence type="ECO:0000256" key="1">
    <source>
        <dbReference type="ARBA" id="ARBA00022723"/>
    </source>
</evidence>
<evidence type="ECO:0000259" key="3">
    <source>
        <dbReference type="SMART" id="SM01007"/>
    </source>
</evidence>
<dbReference type="InterPro" id="IPR001303">
    <property type="entry name" value="Aldolase_II/adducin_N"/>
</dbReference>
<accession>A0ABD6AEI2</accession>
<keyword evidence="5" id="KW-1185">Reference proteome</keyword>
<dbReference type="Gene3D" id="3.40.225.10">
    <property type="entry name" value="Class II aldolase/adducin N-terminal domain"/>
    <property type="match status" value="2"/>
</dbReference>
<dbReference type="GeneID" id="79317185"/>
<keyword evidence="2" id="KW-0456">Lyase</keyword>